<gene>
    <name evidence="2" type="ORF">SMAX5B_014068</name>
</gene>
<name>A0A2U9BGA3_SCOMX</name>
<reference evidence="2 3" key="1">
    <citation type="submission" date="2017-12" db="EMBL/GenBank/DDBJ databases">
        <title>Integrating genomic resources of turbot (Scophthalmus maximus) in depth evaluation of genetic and physical mapping variation across individuals.</title>
        <authorList>
            <person name="Martinez P."/>
        </authorList>
    </citation>
    <scope>NUCLEOTIDE SEQUENCE [LARGE SCALE GENOMIC DNA]</scope>
</reference>
<evidence type="ECO:0000256" key="1">
    <source>
        <dbReference type="SAM" id="MobiDB-lite"/>
    </source>
</evidence>
<evidence type="ECO:0000313" key="3">
    <source>
        <dbReference type="Proteomes" id="UP000246464"/>
    </source>
</evidence>
<feature type="compositionally biased region" description="Polar residues" evidence="1">
    <location>
        <begin position="61"/>
        <end position="80"/>
    </location>
</feature>
<proteinExistence type="predicted"/>
<accession>A0A2U9BGA3</accession>
<dbReference type="Proteomes" id="UP000246464">
    <property type="component" value="Chromosome 6"/>
</dbReference>
<organism evidence="2 3">
    <name type="scientific">Scophthalmus maximus</name>
    <name type="common">Turbot</name>
    <name type="synonym">Psetta maxima</name>
    <dbReference type="NCBI Taxonomy" id="52904"/>
    <lineage>
        <taxon>Eukaryota</taxon>
        <taxon>Metazoa</taxon>
        <taxon>Chordata</taxon>
        <taxon>Craniata</taxon>
        <taxon>Vertebrata</taxon>
        <taxon>Euteleostomi</taxon>
        <taxon>Actinopterygii</taxon>
        <taxon>Neopterygii</taxon>
        <taxon>Teleostei</taxon>
        <taxon>Neoteleostei</taxon>
        <taxon>Acanthomorphata</taxon>
        <taxon>Carangaria</taxon>
        <taxon>Pleuronectiformes</taxon>
        <taxon>Pleuronectoidei</taxon>
        <taxon>Scophthalmidae</taxon>
        <taxon>Scophthalmus</taxon>
    </lineage>
</organism>
<feature type="region of interest" description="Disordered" evidence="1">
    <location>
        <begin position="13"/>
        <end position="80"/>
    </location>
</feature>
<protein>
    <submittedName>
        <fullName evidence="2">Uncharacterized protein</fullName>
    </submittedName>
</protein>
<evidence type="ECO:0000313" key="2">
    <source>
        <dbReference type="EMBL" id="AWP03068.1"/>
    </source>
</evidence>
<dbReference type="EMBL" id="CP026248">
    <property type="protein sequence ID" value="AWP03068.1"/>
    <property type="molecule type" value="Genomic_DNA"/>
</dbReference>
<sequence>MCETTTSYIRRRSAAAALDSPHLSGSPLISPEVTSSVRRSPGRKSPHQSGSQLRPHLSGEQLLSSETRRASTATPGQVQG</sequence>
<dbReference type="AlphaFoldDB" id="A0A2U9BGA3"/>
<keyword evidence="3" id="KW-1185">Reference proteome</keyword>